<comment type="similarity">
    <text evidence="2 7">Belongs to the FliR/MopE/SpaR family.</text>
</comment>
<reference evidence="8" key="1">
    <citation type="submission" date="2013-01" db="EMBL/GenBank/DDBJ databases">
        <title>Genome draft of Hydrogenophaga taeniospiralis 2K1.</title>
        <authorList>
            <person name="Gomila M."/>
            <person name="Lalucat J."/>
        </authorList>
    </citation>
    <scope>NUCLEOTIDE SEQUENCE</scope>
    <source>
        <strain evidence="8">CCUG 15921</strain>
    </source>
</reference>
<dbReference type="GO" id="GO:0005886">
    <property type="term" value="C:plasma membrane"/>
    <property type="evidence" value="ECO:0007669"/>
    <property type="project" value="UniProtKB-SubCell"/>
</dbReference>
<sequence>MSGDPFSGTLALIHLGESAKSLLTLLAVCSLRGYVAMLVLPVTNDQVLQGVVRNGVALTIGIYIAAGQPLHLVDDVGSLALLALIAKEGLIGLLLGYAISTVFWVAEGVGVLIDNQAGYNNVQQTNPLSGEQSTPVGNLLSQLAICGFYLLGGMLVLVGLLFESFHWWPLGKLMPEWSQLLERFLQVQVSNYMQAVVKIASAVVVVLLLIDLGIGLIAKTADKLEPNNLGQPIKGAVAMLMLVMLVAVFFEQVKPQLALHSMARDLSSWLQPSSR</sequence>
<dbReference type="GO" id="GO:0006605">
    <property type="term" value="P:protein targeting"/>
    <property type="evidence" value="ECO:0007669"/>
    <property type="project" value="UniProtKB-UniRule"/>
</dbReference>
<comment type="subcellular location">
    <subcellularLocation>
        <location evidence="1 7">Cell membrane</location>
        <topology evidence="1 7">Multi-pass membrane protein</topology>
    </subcellularLocation>
</comment>
<keyword evidence="9" id="KW-1185">Reference proteome</keyword>
<feature type="transmembrane region" description="Helical" evidence="7">
    <location>
        <begin position="78"/>
        <end position="106"/>
    </location>
</feature>
<dbReference type="RefSeq" id="WP_084236458.1">
    <property type="nucleotide sequence ID" value="NZ_AOGK01000024.1"/>
</dbReference>
<keyword evidence="4 7" id="KW-0812">Transmembrane</keyword>
<evidence type="ECO:0000256" key="2">
    <source>
        <dbReference type="ARBA" id="ARBA00009772"/>
    </source>
</evidence>
<keyword evidence="5 7" id="KW-1133">Transmembrane helix</keyword>
<dbReference type="PANTHER" id="PTHR30065">
    <property type="entry name" value="FLAGELLAR BIOSYNTHETIC PROTEIN FLIR"/>
    <property type="match status" value="1"/>
</dbReference>
<dbReference type="NCBIfam" id="TIGR01401">
    <property type="entry name" value="fliR_like_III"/>
    <property type="match status" value="1"/>
</dbReference>
<feature type="transmembrane region" description="Helical" evidence="7">
    <location>
        <begin position="139"/>
        <end position="162"/>
    </location>
</feature>
<evidence type="ECO:0000313" key="8">
    <source>
        <dbReference type="EMBL" id="MDG5977705.1"/>
    </source>
</evidence>
<proteinExistence type="inferred from homology"/>
<keyword evidence="6 7" id="KW-0472">Membrane</keyword>
<dbReference type="AlphaFoldDB" id="A0A9X4SAA1"/>
<feature type="transmembrane region" description="Helical" evidence="7">
    <location>
        <begin position="229"/>
        <end position="250"/>
    </location>
</feature>
<dbReference type="InterPro" id="IPR006304">
    <property type="entry name" value="T3SS_SpaR/YscT"/>
</dbReference>
<feature type="transmembrane region" description="Helical" evidence="7">
    <location>
        <begin position="21"/>
        <end position="40"/>
    </location>
</feature>
<evidence type="ECO:0000313" key="9">
    <source>
        <dbReference type="Proteomes" id="UP001152876"/>
    </source>
</evidence>
<evidence type="ECO:0000256" key="1">
    <source>
        <dbReference type="ARBA" id="ARBA00004651"/>
    </source>
</evidence>
<dbReference type="PANTHER" id="PTHR30065:SF1">
    <property type="entry name" value="SURFACE PRESENTATION OF ANTIGENS PROTEIN SPAR"/>
    <property type="match status" value="1"/>
</dbReference>
<evidence type="ECO:0000256" key="6">
    <source>
        <dbReference type="ARBA" id="ARBA00023136"/>
    </source>
</evidence>
<evidence type="ECO:0000256" key="5">
    <source>
        <dbReference type="ARBA" id="ARBA00022989"/>
    </source>
</evidence>
<dbReference type="Proteomes" id="UP001152876">
    <property type="component" value="Unassembled WGS sequence"/>
</dbReference>
<dbReference type="InterPro" id="IPR002010">
    <property type="entry name" value="T3SS_IM_R"/>
</dbReference>
<dbReference type="OrthoDB" id="9153610at2"/>
<keyword evidence="3 7" id="KW-1003">Cell membrane</keyword>
<organism evidence="8 9">
    <name type="scientific">Hydrogenophaga taeniospiralis CCUG 15921</name>
    <dbReference type="NCBI Taxonomy" id="1281780"/>
    <lineage>
        <taxon>Bacteria</taxon>
        <taxon>Pseudomonadati</taxon>
        <taxon>Pseudomonadota</taxon>
        <taxon>Betaproteobacteria</taxon>
        <taxon>Burkholderiales</taxon>
        <taxon>Comamonadaceae</taxon>
        <taxon>Hydrogenophaga</taxon>
    </lineage>
</organism>
<protein>
    <submittedName>
        <fullName evidence="8">Type III secretion protein SpaR/YscT/HrcT</fullName>
    </submittedName>
</protein>
<evidence type="ECO:0000256" key="4">
    <source>
        <dbReference type="ARBA" id="ARBA00022692"/>
    </source>
</evidence>
<name>A0A9X4SAA1_9BURK</name>
<evidence type="ECO:0000256" key="7">
    <source>
        <dbReference type="RuleBase" id="RU362072"/>
    </source>
</evidence>
<dbReference type="Pfam" id="PF01311">
    <property type="entry name" value="Bac_export_1"/>
    <property type="match status" value="1"/>
</dbReference>
<dbReference type="EMBL" id="AOGK01000024">
    <property type="protein sequence ID" value="MDG5977705.1"/>
    <property type="molecule type" value="Genomic_DNA"/>
</dbReference>
<comment type="caution">
    <text evidence="8">The sequence shown here is derived from an EMBL/GenBank/DDBJ whole genome shotgun (WGS) entry which is preliminary data.</text>
</comment>
<accession>A0A9X4SAA1</accession>
<evidence type="ECO:0000256" key="3">
    <source>
        <dbReference type="ARBA" id="ARBA00022475"/>
    </source>
</evidence>
<gene>
    <name evidence="8" type="ORF">H010_20796</name>
</gene>
<dbReference type="PRINTS" id="PR00953">
    <property type="entry name" value="TYPE3IMRPROT"/>
</dbReference>
<feature type="transmembrane region" description="Helical" evidence="7">
    <location>
        <begin position="195"/>
        <end position="217"/>
    </location>
</feature>